<evidence type="ECO:0000259" key="1">
    <source>
        <dbReference type="Pfam" id="PF00149"/>
    </source>
</evidence>
<comment type="caution">
    <text evidence="2">The sequence shown here is derived from an EMBL/GenBank/DDBJ whole genome shotgun (WGS) entry which is preliminary data.</text>
</comment>
<evidence type="ECO:0000313" key="3">
    <source>
        <dbReference type="Proteomes" id="UP001302602"/>
    </source>
</evidence>
<keyword evidence="3" id="KW-1185">Reference proteome</keyword>
<dbReference type="PANTHER" id="PTHR12905:SF16">
    <property type="entry name" value="SER_THR PROTEIN PHOSPHATASE FAMILY PROTEIN (AFU_ORTHOLOGUE AFUA_1G06000)"/>
    <property type="match status" value="1"/>
</dbReference>
<name>A0AAN6Z6Y1_9PEZI</name>
<dbReference type="SUPFAM" id="SSF56300">
    <property type="entry name" value="Metallo-dependent phosphatases"/>
    <property type="match status" value="1"/>
</dbReference>
<dbReference type="EMBL" id="MU853224">
    <property type="protein sequence ID" value="KAK4127985.1"/>
    <property type="molecule type" value="Genomic_DNA"/>
</dbReference>
<dbReference type="Proteomes" id="UP001302602">
    <property type="component" value="Unassembled WGS sequence"/>
</dbReference>
<dbReference type="Gene3D" id="3.60.21.10">
    <property type="match status" value="1"/>
</dbReference>
<dbReference type="InterPro" id="IPR004843">
    <property type="entry name" value="Calcineurin-like_PHP"/>
</dbReference>
<dbReference type="InterPro" id="IPR051693">
    <property type="entry name" value="UPF0046_metallophosphoest"/>
</dbReference>
<dbReference type="InterPro" id="IPR029052">
    <property type="entry name" value="Metallo-depent_PP-like"/>
</dbReference>
<dbReference type="AlphaFoldDB" id="A0AAN6Z6Y1"/>
<feature type="domain" description="Calcineurin-like phosphoesterase" evidence="1">
    <location>
        <begin position="30"/>
        <end position="184"/>
    </location>
</feature>
<dbReference type="Pfam" id="PF00149">
    <property type="entry name" value="Metallophos"/>
    <property type="match status" value="1"/>
</dbReference>
<dbReference type="RefSeq" id="XP_062651756.1">
    <property type="nucleotide sequence ID" value="XM_062794470.1"/>
</dbReference>
<proteinExistence type="predicted"/>
<protein>
    <submittedName>
        <fullName evidence="2">Metallo-dependent phosphatase</fullName>
    </submittedName>
</protein>
<dbReference type="GO" id="GO:0016787">
    <property type="term" value="F:hydrolase activity"/>
    <property type="evidence" value="ECO:0007669"/>
    <property type="project" value="InterPro"/>
</dbReference>
<dbReference type="PANTHER" id="PTHR12905">
    <property type="entry name" value="METALLOPHOSPHOESTERASE"/>
    <property type="match status" value="1"/>
</dbReference>
<organism evidence="2 3">
    <name type="scientific">Parathielavia appendiculata</name>
    <dbReference type="NCBI Taxonomy" id="2587402"/>
    <lineage>
        <taxon>Eukaryota</taxon>
        <taxon>Fungi</taxon>
        <taxon>Dikarya</taxon>
        <taxon>Ascomycota</taxon>
        <taxon>Pezizomycotina</taxon>
        <taxon>Sordariomycetes</taxon>
        <taxon>Sordariomycetidae</taxon>
        <taxon>Sordariales</taxon>
        <taxon>Chaetomiaceae</taxon>
        <taxon>Parathielavia</taxon>
    </lineage>
</organism>
<dbReference type="GeneID" id="87831239"/>
<accession>A0AAN6Z6Y1</accession>
<reference evidence="2" key="1">
    <citation type="journal article" date="2023" name="Mol. Phylogenet. Evol.">
        <title>Genome-scale phylogeny and comparative genomics of the fungal order Sordariales.</title>
        <authorList>
            <person name="Hensen N."/>
            <person name="Bonometti L."/>
            <person name="Westerberg I."/>
            <person name="Brannstrom I.O."/>
            <person name="Guillou S."/>
            <person name="Cros-Aarteil S."/>
            <person name="Calhoun S."/>
            <person name="Haridas S."/>
            <person name="Kuo A."/>
            <person name="Mondo S."/>
            <person name="Pangilinan J."/>
            <person name="Riley R."/>
            <person name="LaButti K."/>
            <person name="Andreopoulos B."/>
            <person name="Lipzen A."/>
            <person name="Chen C."/>
            <person name="Yan M."/>
            <person name="Daum C."/>
            <person name="Ng V."/>
            <person name="Clum A."/>
            <person name="Steindorff A."/>
            <person name="Ohm R.A."/>
            <person name="Martin F."/>
            <person name="Silar P."/>
            <person name="Natvig D.O."/>
            <person name="Lalanne C."/>
            <person name="Gautier V."/>
            <person name="Ament-Velasquez S.L."/>
            <person name="Kruys A."/>
            <person name="Hutchinson M.I."/>
            <person name="Powell A.J."/>
            <person name="Barry K."/>
            <person name="Miller A.N."/>
            <person name="Grigoriev I.V."/>
            <person name="Debuchy R."/>
            <person name="Gladieux P."/>
            <person name="Hiltunen Thoren M."/>
            <person name="Johannesson H."/>
        </authorList>
    </citation>
    <scope>NUCLEOTIDE SEQUENCE</scope>
    <source>
        <strain evidence="2">CBS 731.68</strain>
    </source>
</reference>
<sequence length="286" mass="32260">MSALSSVPCQTRRTRTVCIRDTRNRPVKLPRGDVLIHAGDLTDQGSYSDSRAVQWLEKAVFEAKLTFQITKLLYDITLDYDFYSQRGSSFHNQDPQDPAKCLALFTSIHRLRFPYRPKHGTWASLYPRSQSAIELWAAVHLDADILVTHTPPYGHCDDSHGCRALRETLGRVRRWLHVCGHIHEARGAQRLRWDTDGLSIGDQVADCLLVDLTARCGSHPLDFHDAAPYPLGTDCKRRGQPNTTIRAGRRETCVVNSTTLATGQPHTGGKRFNKPIVVEIDLPIWN</sequence>
<gene>
    <name evidence="2" type="ORF">N657DRAFT_654058</name>
</gene>
<evidence type="ECO:0000313" key="2">
    <source>
        <dbReference type="EMBL" id="KAK4127985.1"/>
    </source>
</evidence>
<reference evidence="2" key="2">
    <citation type="submission" date="2023-05" db="EMBL/GenBank/DDBJ databases">
        <authorList>
            <consortium name="Lawrence Berkeley National Laboratory"/>
            <person name="Steindorff A."/>
            <person name="Hensen N."/>
            <person name="Bonometti L."/>
            <person name="Westerberg I."/>
            <person name="Brannstrom I.O."/>
            <person name="Guillou S."/>
            <person name="Cros-Aarteil S."/>
            <person name="Calhoun S."/>
            <person name="Haridas S."/>
            <person name="Kuo A."/>
            <person name="Mondo S."/>
            <person name="Pangilinan J."/>
            <person name="Riley R."/>
            <person name="Labutti K."/>
            <person name="Andreopoulos B."/>
            <person name="Lipzen A."/>
            <person name="Chen C."/>
            <person name="Yanf M."/>
            <person name="Daum C."/>
            <person name="Ng V."/>
            <person name="Clum A."/>
            <person name="Ohm R."/>
            <person name="Martin F."/>
            <person name="Silar P."/>
            <person name="Natvig D."/>
            <person name="Lalanne C."/>
            <person name="Gautier V."/>
            <person name="Ament-Velasquez S.L."/>
            <person name="Kruys A."/>
            <person name="Hutchinson M.I."/>
            <person name="Powell A.J."/>
            <person name="Barry K."/>
            <person name="Miller A.N."/>
            <person name="Grigoriev I.V."/>
            <person name="Debuchy R."/>
            <person name="Gladieux P."/>
            <person name="Thoren M.H."/>
            <person name="Johannesson H."/>
        </authorList>
    </citation>
    <scope>NUCLEOTIDE SEQUENCE</scope>
    <source>
        <strain evidence="2">CBS 731.68</strain>
    </source>
</reference>